<dbReference type="Gene3D" id="1.10.3210.10">
    <property type="entry name" value="Hypothetical protein af1432"/>
    <property type="match status" value="1"/>
</dbReference>
<dbReference type="InterPro" id="IPR013976">
    <property type="entry name" value="HDOD"/>
</dbReference>
<dbReference type="Proteomes" id="UP000250079">
    <property type="component" value="Chromosome"/>
</dbReference>
<dbReference type="InterPro" id="IPR052340">
    <property type="entry name" value="RNase_Y/CdgJ"/>
</dbReference>
<sequence>MRNQQGLMDLINQRLADGEVELPVFDDIALQIDREVRENKLDAELICKIIEEDQVLVADLLRMANSSFFSGMSPVSGLKDAAVRLGVRQIASIVFSVSQKRLYSASKGIFKSRLKNLWLHTSAVSIGARWLAANAGYRNRADEAFVAGLLHDIGKLSLLCVLEELITSEGLELTDEEVSGLLLMMHCEHGAMLLTKWNIPEFFKTIVLQQQDEEPDLNNELLCMIRLVDKACILEGIADMHFDNAIDLESMPEVKALSLTFRDLEELRAVLQSMNDDTQAAA</sequence>
<gene>
    <name evidence="2" type="ORF">IMCC3135_24230</name>
</gene>
<accession>A0A2Z2P506</accession>
<proteinExistence type="predicted"/>
<dbReference type="PROSITE" id="PS51833">
    <property type="entry name" value="HDOD"/>
    <property type="match status" value="1"/>
</dbReference>
<dbReference type="PANTHER" id="PTHR33525:SF3">
    <property type="entry name" value="RIBONUCLEASE Y"/>
    <property type="match status" value="1"/>
</dbReference>
<dbReference type="PANTHER" id="PTHR33525">
    <property type="match status" value="1"/>
</dbReference>
<protein>
    <recommendedName>
        <fullName evidence="1">HDOD domain-containing protein</fullName>
    </recommendedName>
</protein>
<keyword evidence="3" id="KW-1185">Reference proteome</keyword>
<dbReference type="AlphaFoldDB" id="A0A2Z2P506"/>
<feature type="domain" description="HDOD" evidence="1">
    <location>
        <begin position="22"/>
        <end position="213"/>
    </location>
</feature>
<dbReference type="KEGG" id="gai:IMCC3135_24230"/>
<evidence type="ECO:0000313" key="2">
    <source>
        <dbReference type="EMBL" id="ASJ74914.1"/>
    </source>
</evidence>
<evidence type="ECO:0000259" key="1">
    <source>
        <dbReference type="PROSITE" id="PS51833"/>
    </source>
</evidence>
<dbReference type="Pfam" id="PF08668">
    <property type="entry name" value="HDOD"/>
    <property type="match status" value="1"/>
</dbReference>
<dbReference type="RefSeq" id="WP_088919886.1">
    <property type="nucleotide sequence ID" value="NZ_CP018632.1"/>
</dbReference>
<name>A0A2Z2P506_9GAMM</name>
<reference evidence="2 3" key="1">
    <citation type="submission" date="2016-12" db="EMBL/GenBank/DDBJ databases">
        <authorList>
            <person name="Song W.-J."/>
            <person name="Kurnit D.M."/>
        </authorList>
    </citation>
    <scope>NUCLEOTIDE SEQUENCE [LARGE SCALE GENOMIC DNA]</scope>
    <source>
        <strain evidence="2 3">IMCC3135</strain>
    </source>
</reference>
<dbReference type="EMBL" id="CP018632">
    <property type="protein sequence ID" value="ASJ74914.1"/>
    <property type="molecule type" value="Genomic_DNA"/>
</dbReference>
<dbReference type="OrthoDB" id="598113at2"/>
<evidence type="ECO:0000313" key="3">
    <source>
        <dbReference type="Proteomes" id="UP000250079"/>
    </source>
</evidence>
<organism evidence="2 3">
    <name type="scientific">Granulosicoccus antarcticus IMCC3135</name>
    <dbReference type="NCBI Taxonomy" id="1192854"/>
    <lineage>
        <taxon>Bacteria</taxon>
        <taxon>Pseudomonadati</taxon>
        <taxon>Pseudomonadota</taxon>
        <taxon>Gammaproteobacteria</taxon>
        <taxon>Chromatiales</taxon>
        <taxon>Granulosicoccaceae</taxon>
        <taxon>Granulosicoccus</taxon>
    </lineage>
</organism>
<dbReference type="SUPFAM" id="SSF109604">
    <property type="entry name" value="HD-domain/PDEase-like"/>
    <property type="match status" value="1"/>
</dbReference>